<reference evidence="1 2" key="1">
    <citation type="submission" date="2020-09" db="EMBL/GenBank/DDBJ databases">
        <title>De no assembly of potato wild relative species, Solanum commersonii.</title>
        <authorList>
            <person name="Cho K."/>
        </authorList>
    </citation>
    <scope>NUCLEOTIDE SEQUENCE [LARGE SCALE GENOMIC DNA]</scope>
    <source>
        <strain evidence="1">LZ3.2</strain>
        <tissue evidence="1">Leaf</tissue>
    </source>
</reference>
<accession>A0A9J5WXK6</accession>
<organism evidence="1 2">
    <name type="scientific">Solanum commersonii</name>
    <name type="common">Commerson's wild potato</name>
    <name type="synonym">Commerson's nightshade</name>
    <dbReference type="NCBI Taxonomy" id="4109"/>
    <lineage>
        <taxon>Eukaryota</taxon>
        <taxon>Viridiplantae</taxon>
        <taxon>Streptophyta</taxon>
        <taxon>Embryophyta</taxon>
        <taxon>Tracheophyta</taxon>
        <taxon>Spermatophyta</taxon>
        <taxon>Magnoliopsida</taxon>
        <taxon>eudicotyledons</taxon>
        <taxon>Gunneridae</taxon>
        <taxon>Pentapetalae</taxon>
        <taxon>asterids</taxon>
        <taxon>lamiids</taxon>
        <taxon>Solanales</taxon>
        <taxon>Solanaceae</taxon>
        <taxon>Solanoideae</taxon>
        <taxon>Solaneae</taxon>
        <taxon>Solanum</taxon>
    </lineage>
</organism>
<proteinExistence type="predicted"/>
<feature type="non-terminal residue" evidence="1">
    <location>
        <position position="74"/>
    </location>
</feature>
<keyword evidence="2" id="KW-1185">Reference proteome</keyword>
<comment type="caution">
    <text evidence="1">The sequence shown here is derived from an EMBL/GenBank/DDBJ whole genome shotgun (WGS) entry which is preliminary data.</text>
</comment>
<name>A0A9J5WXK6_SOLCO</name>
<dbReference type="Proteomes" id="UP000824120">
    <property type="component" value="Chromosome 10"/>
</dbReference>
<evidence type="ECO:0000313" key="1">
    <source>
        <dbReference type="EMBL" id="KAG5580585.1"/>
    </source>
</evidence>
<protein>
    <submittedName>
        <fullName evidence="1">Uncharacterized protein</fullName>
    </submittedName>
</protein>
<gene>
    <name evidence="1" type="ORF">H5410_051212</name>
</gene>
<evidence type="ECO:0000313" key="2">
    <source>
        <dbReference type="Proteomes" id="UP000824120"/>
    </source>
</evidence>
<sequence>MSCVHTHTYKAIFYICVHHSSSEAVFLGVARTNQLVAPWGKDVAEEQHLLACCGGVIRVWSDSVYVKWTATRFW</sequence>
<dbReference type="EMBL" id="JACXVP010000010">
    <property type="protein sequence ID" value="KAG5580585.1"/>
    <property type="molecule type" value="Genomic_DNA"/>
</dbReference>
<dbReference type="AlphaFoldDB" id="A0A9J5WXK6"/>